<dbReference type="Proteomes" id="UP000008311">
    <property type="component" value="Unassembled WGS sequence"/>
</dbReference>
<accession>B9SCB0</accession>
<dbReference type="PANTHER" id="PTHR33070">
    <property type="entry name" value="OS06G0725500 PROTEIN"/>
    <property type="match status" value="1"/>
</dbReference>
<evidence type="ECO:0000313" key="3">
    <source>
        <dbReference type="Proteomes" id="UP000008311"/>
    </source>
</evidence>
<sequence length="151" mass="17149">MGLSLQEAEESVRVCLQGIGGKPDFLFLTKYLEKKLNKMIYKYLSNLKKQEKYCRTINSGNNSDSANVIAMLKGVEVCNVSCEKEVEANEVENIDVELFVLKSSKDINQVKNVLKGLEALELSLQEVEEELECVYRRLVKTRVSLLNILNN</sequence>
<evidence type="ECO:0000256" key="1">
    <source>
        <dbReference type="SAM" id="Coils"/>
    </source>
</evidence>
<gene>
    <name evidence="2" type="ORF">RCOM_1410450</name>
</gene>
<name>B9SCB0_RICCO</name>
<dbReference type="GO" id="GO:0048367">
    <property type="term" value="P:shoot system development"/>
    <property type="evidence" value="ECO:0007669"/>
    <property type="project" value="InterPro"/>
</dbReference>
<dbReference type="GO" id="GO:0048364">
    <property type="term" value="P:root development"/>
    <property type="evidence" value="ECO:0007669"/>
    <property type="project" value="InterPro"/>
</dbReference>
<feature type="coiled-coil region" evidence="1">
    <location>
        <begin position="110"/>
        <end position="137"/>
    </location>
</feature>
<evidence type="ECO:0000313" key="2">
    <source>
        <dbReference type="EMBL" id="EEF38824.1"/>
    </source>
</evidence>
<proteinExistence type="predicted"/>
<dbReference type="EMBL" id="EQ973919">
    <property type="protein sequence ID" value="EEF38824.1"/>
    <property type="molecule type" value="Genomic_DNA"/>
</dbReference>
<dbReference type="InterPro" id="IPR004320">
    <property type="entry name" value="BPS1_pln"/>
</dbReference>
<reference evidence="3" key="1">
    <citation type="journal article" date="2010" name="Nat. Biotechnol.">
        <title>Draft genome sequence of the oilseed species Ricinus communis.</title>
        <authorList>
            <person name="Chan A.P."/>
            <person name="Crabtree J."/>
            <person name="Zhao Q."/>
            <person name="Lorenzi H."/>
            <person name="Orvis J."/>
            <person name="Puiu D."/>
            <person name="Melake-Berhan A."/>
            <person name="Jones K.M."/>
            <person name="Redman J."/>
            <person name="Chen G."/>
            <person name="Cahoon E.B."/>
            <person name="Gedil M."/>
            <person name="Stanke M."/>
            <person name="Haas B.J."/>
            <person name="Wortman J.R."/>
            <person name="Fraser-Liggett C.M."/>
            <person name="Ravel J."/>
            <person name="Rabinowicz P.D."/>
        </authorList>
    </citation>
    <scope>NUCLEOTIDE SEQUENCE [LARGE SCALE GENOMIC DNA]</scope>
    <source>
        <strain evidence="3">cv. Hale</strain>
    </source>
</reference>
<keyword evidence="1" id="KW-0175">Coiled coil</keyword>
<keyword evidence="3" id="KW-1185">Reference proteome</keyword>
<protein>
    <submittedName>
        <fullName evidence="2">Uncharacterized protein</fullName>
    </submittedName>
</protein>
<dbReference type="Pfam" id="PF03087">
    <property type="entry name" value="BPS1"/>
    <property type="match status" value="2"/>
</dbReference>
<dbReference type="AlphaFoldDB" id="B9SCB0"/>
<dbReference type="InParanoid" id="B9SCB0"/>
<organism evidence="2 3">
    <name type="scientific">Ricinus communis</name>
    <name type="common">Castor bean</name>
    <dbReference type="NCBI Taxonomy" id="3988"/>
    <lineage>
        <taxon>Eukaryota</taxon>
        <taxon>Viridiplantae</taxon>
        <taxon>Streptophyta</taxon>
        <taxon>Embryophyta</taxon>
        <taxon>Tracheophyta</taxon>
        <taxon>Spermatophyta</taxon>
        <taxon>Magnoliopsida</taxon>
        <taxon>eudicotyledons</taxon>
        <taxon>Gunneridae</taxon>
        <taxon>Pentapetalae</taxon>
        <taxon>rosids</taxon>
        <taxon>fabids</taxon>
        <taxon>Malpighiales</taxon>
        <taxon>Euphorbiaceae</taxon>
        <taxon>Acalyphoideae</taxon>
        <taxon>Acalypheae</taxon>
        <taxon>Ricinus</taxon>
    </lineage>
</organism>
<dbReference type="PANTHER" id="PTHR33070:SF115">
    <property type="entry name" value="T23E18.15"/>
    <property type="match status" value="1"/>
</dbReference>